<evidence type="ECO:0000256" key="1">
    <source>
        <dbReference type="SAM" id="MobiDB-lite"/>
    </source>
</evidence>
<evidence type="ECO:0000313" key="2">
    <source>
        <dbReference type="EMBL" id="KAJ8533652.1"/>
    </source>
</evidence>
<keyword evidence="3" id="KW-1185">Reference proteome</keyword>
<sequence>MFTLLFSLYFGKLRALHKPSQPGWWSESNGNSLSDTFSSNSYTGSQSWHKQASFWSALLLVLSSFDLKLLLRNLIEKDVSAPTLKLLILRQQTPICSISREDNGNTSHKDQDSCKYPTKLQVRHSSGP</sequence>
<comment type="caution">
    <text evidence="2">The sequence shown here is derived from an EMBL/GenBank/DDBJ whole genome shotgun (WGS) entry which is preliminary data.</text>
</comment>
<accession>A0A9Q1LD74</accession>
<reference evidence="3" key="1">
    <citation type="journal article" date="2023" name="Proc. Natl. Acad. Sci. U.S.A.">
        <title>Genomic and structural basis for evolution of tropane alkaloid biosynthesis.</title>
        <authorList>
            <person name="Wanga Y.-J."/>
            <person name="Taina T."/>
            <person name="Yua J.-Y."/>
            <person name="Lia J."/>
            <person name="Xua B."/>
            <person name="Chenc J."/>
            <person name="D'Auriad J.C."/>
            <person name="Huanga J.-P."/>
            <person name="Huanga S.-X."/>
        </authorList>
    </citation>
    <scope>NUCLEOTIDE SEQUENCE [LARGE SCALE GENOMIC DNA]</scope>
    <source>
        <strain evidence="3">cv. KIB-2019</strain>
    </source>
</reference>
<feature type="compositionally biased region" description="Basic and acidic residues" evidence="1">
    <location>
        <begin position="99"/>
        <end position="113"/>
    </location>
</feature>
<name>A0A9Q1LD74_9SOLA</name>
<dbReference type="AlphaFoldDB" id="A0A9Q1LD74"/>
<proteinExistence type="predicted"/>
<protein>
    <submittedName>
        <fullName evidence="2">Uncharacterized protein</fullName>
    </submittedName>
</protein>
<dbReference type="Proteomes" id="UP001152561">
    <property type="component" value="Unassembled WGS sequence"/>
</dbReference>
<feature type="region of interest" description="Disordered" evidence="1">
    <location>
        <begin position="98"/>
        <end position="128"/>
    </location>
</feature>
<dbReference type="EMBL" id="JAJAGQ010000019">
    <property type="protein sequence ID" value="KAJ8533652.1"/>
    <property type="molecule type" value="Genomic_DNA"/>
</dbReference>
<gene>
    <name evidence="2" type="ORF">K7X08_006976</name>
</gene>
<evidence type="ECO:0000313" key="3">
    <source>
        <dbReference type="Proteomes" id="UP001152561"/>
    </source>
</evidence>
<organism evidence="2 3">
    <name type="scientific">Anisodus acutangulus</name>
    <dbReference type="NCBI Taxonomy" id="402998"/>
    <lineage>
        <taxon>Eukaryota</taxon>
        <taxon>Viridiplantae</taxon>
        <taxon>Streptophyta</taxon>
        <taxon>Embryophyta</taxon>
        <taxon>Tracheophyta</taxon>
        <taxon>Spermatophyta</taxon>
        <taxon>Magnoliopsida</taxon>
        <taxon>eudicotyledons</taxon>
        <taxon>Gunneridae</taxon>
        <taxon>Pentapetalae</taxon>
        <taxon>asterids</taxon>
        <taxon>lamiids</taxon>
        <taxon>Solanales</taxon>
        <taxon>Solanaceae</taxon>
        <taxon>Solanoideae</taxon>
        <taxon>Hyoscyameae</taxon>
        <taxon>Anisodus</taxon>
    </lineage>
</organism>